<comment type="caution">
    <text evidence="1">The sequence shown here is derived from an EMBL/GenBank/DDBJ whole genome shotgun (WGS) entry which is preliminary data.</text>
</comment>
<evidence type="ECO:0000313" key="2">
    <source>
        <dbReference type="Proteomes" id="UP000646738"/>
    </source>
</evidence>
<evidence type="ECO:0000313" key="1">
    <source>
        <dbReference type="EMBL" id="GHI52837.1"/>
    </source>
</evidence>
<name>A0ABQ3RAG1_STRRR</name>
<organism evidence="1 2">
    <name type="scientific">Streptomyces rubradiris</name>
    <name type="common">Streptomyces achromogenes subsp. rubradiris</name>
    <dbReference type="NCBI Taxonomy" id="285531"/>
    <lineage>
        <taxon>Bacteria</taxon>
        <taxon>Bacillati</taxon>
        <taxon>Actinomycetota</taxon>
        <taxon>Actinomycetes</taxon>
        <taxon>Kitasatosporales</taxon>
        <taxon>Streptomycetaceae</taxon>
        <taxon>Streptomyces</taxon>
    </lineage>
</organism>
<keyword evidence="2" id="KW-1185">Reference proteome</keyword>
<dbReference type="RefSeq" id="WP_189999965.1">
    <property type="nucleotide sequence ID" value="NZ_BNCB01000045.1"/>
</dbReference>
<reference evidence="2" key="1">
    <citation type="submission" date="2023-07" db="EMBL/GenBank/DDBJ databases">
        <title>Whole genome shotgun sequence of Streptomyces achromogenes subsp. rubradiris NBRC 14000.</title>
        <authorList>
            <person name="Komaki H."/>
            <person name="Tamura T."/>
        </authorList>
    </citation>
    <scope>NUCLEOTIDE SEQUENCE [LARGE SCALE GENOMIC DNA]</scope>
    <source>
        <strain evidence="2">NBRC 14000</strain>
    </source>
</reference>
<dbReference type="EMBL" id="BNEA01000010">
    <property type="protein sequence ID" value="GHI52837.1"/>
    <property type="molecule type" value="Genomic_DNA"/>
</dbReference>
<protein>
    <submittedName>
        <fullName evidence="1">Uncharacterized protein</fullName>
    </submittedName>
</protein>
<proteinExistence type="predicted"/>
<accession>A0ABQ3RAG1</accession>
<dbReference type="Proteomes" id="UP000646738">
    <property type="component" value="Unassembled WGS sequence"/>
</dbReference>
<gene>
    <name evidence="1" type="ORF">Srubr_26830</name>
</gene>
<sequence>MSTPTKRAAEMARLLIAAAKQDNACVVTSDLVDTVMKAHADTEPGKANPGTVRRLVRKHAAVEGVRVILTDEEREHGPHGVRQCRVRELRAAEQPSLESDYVGVMPQYAQYPGVAEALEILRAAEVPVATVPARKVLYREWHSPQGPQGAFIWPGAGRTLEVSWFIDGADDERGMRSRGTRTVRAARNQALDDVAGAFRRAGWTVWRVLSRKTATRRDLHVDVTPPAPKEEPPAVITEEDAEALVAEFGIGEGDLDEAVYDAANEDGADEYNGGAHPELSDDDAYKEVHNAADVRASSVNNQGATAQVQFLAEFCGTVEALRSLLRDVMSPPATVESPAVSADLRTGQIQS</sequence>